<evidence type="ECO:0000313" key="1">
    <source>
        <dbReference type="EMBL" id="KAH3754205.1"/>
    </source>
</evidence>
<keyword evidence="2" id="KW-1185">Reference proteome</keyword>
<name>A0A9D4DTU2_DREPO</name>
<sequence>MVIFPKRNNNTLDLFTRNSDTVSEGDSKRNSQALTLVFAANLEQGSVPADWKLAHVTPVFKK</sequence>
<accession>A0A9D4DTU2</accession>
<dbReference type="AlphaFoldDB" id="A0A9D4DTU2"/>
<reference evidence="1" key="2">
    <citation type="submission" date="2020-11" db="EMBL/GenBank/DDBJ databases">
        <authorList>
            <person name="McCartney M.A."/>
            <person name="Auch B."/>
            <person name="Kono T."/>
            <person name="Mallez S."/>
            <person name="Becker A."/>
            <person name="Gohl D.M."/>
            <person name="Silverstein K.A.T."/>
            <person name="Koren S."/>
            <person name="Bechman K.B."/>
            <person name="Herman A."/>
            <person name="Abrahante J.E."/>
            <person name="Garbe J."/>
        </authorList>
    </citation>
    <scope>NUCLEOTIDE SEQUENCE</scope>
    <source>
        <strain evidence="1">Duluth1</strain>
        <tissue evidence="1">Whole animal</tissue>
    </source>
</reference>
<organism evidence="1 2">
    <name type="scientific">Dreissena polymorpha</name>
    <name type="common">Zebra mussel</name>
    <name type="synonym">Mytilus polymorpha</name>
    <dbReference type="NCBI Taxonomy" id="45954"/>
    <lineage>
        <taxon>Eukaryota</taxon>
        <taxon>Metazoa</taxon>
        <taxon>Spiralia</taxon>
        <taxon>Lophotrochozoa</taxon>
        <taxon>Mollusca</taxon>
        <taxon>Bivalvia</taxon>
        <taxon>Autobranchia</taxon>
        <taxon>Heteroconchia</taxon>
        <taxon>Euheterodonta</taxon>
        <taxon>Imparidentia</taxon>
        <taxon>Neoheterodontei</taxon>
        <taxon>Myida</taxon>
        <taxon>Dreissenoidea</taxon>
        <taxon>Dreissenidae</taxon>
        <taxon>Dreissena</taxon>
    </lineage>
</organism>
<reference evidence="1" key="1">
    <citation type="journal article" date="2019" name="bioRxiv">
        <title>The Genome of the Zebra Mussel, Dreissena polymorpha: A Resource for Invasive Species Research.</title>
        <authorList>
            <person name="McCartney M.A."/>
            <person name="Auch B."/>
            <person name="Kono T."/>
            <person name="Mallez S."/>
            <person name="Zhang Y."/>
            <person name="Obille A."/>
            <person name="Becker A."/>
            <person name="Abrahante J.E."/>
            <person name="Garbe J."/>
            <person name="Badalamenti J.P."/>
            <person name="Herman A."/>
            <person name="Mangelson H."/>
            <person name="Liachko I."/>
            <person name="Sullivan S."/>
            <person name="Sone E.D."/>
            <person name="Koren S."/>
            <person name="Silverstein K.A.T."/>
            <person name="Beckman K.B."/>
            <person name="Gohl D.M."/>
        </authorList>
    </citation>
    <scope>NUCLEOTIDE SEQUENCE</scope>
    <source>
        <strain evidence="1">Duluth1</strain>
        <tissue evidence="1">Whole animal</tissue>
    </source>
</reference>
<protein>
    <submittedName>
        <fullName evidence="1">Uncharacterized protein</fullName>
    </submittedName>
</protein>
<gene>
    <name evidence="1" type="ORF">DPMN_188869</name>
</gene>
<comment type="caution">
    <text evidence="1">The sequence shown here is derived from an EMBL/GenBank/DDBJ whole genome shotgun (WGS) entry which is preliminary data.</text>
</comment>
<dbReference type="EMBL" id="JAIWYP010000010">
    <property type="protein sequence ID" value="KAH3754205.1"/>
    <property type="molecule type" value="Genomic_DNA"/>
</dbReference>
<evidence type="ECO:0000313" key="2">
    <source>
        <dbReference type="Proteomes" id="UP000828390"/>
    </source>
</evidence>
<proteinExistence type="predicted"/>
<dbReference type="Proteomes" id="UP000828390">
    <property type="component" value="Unassembled WGS sequence"/>
</dbReference>